<evidence type="ECO:0000313" key="15">
    <source>
        <dbReference type="Proteomes" id="UP000659172"/>
    </source>
</evidence>
<keyword evidence="6" id="KW-0418">Kinase</keyword>
<evidence type="ECO:0000256" key="7">
    <source>
        <dbReference type="ARBA" id="ARBA00022840"/>
    </source>
</evidence>
<sequence>MRTSVEEINQVGAAISLAAGAALRREAHLSSILETVPSAMVVIDSHGTIRSFSATAERLFGYKADEVAGSNVRILMPEPDHSAHDGYIEHYLRTGERRIMGRSRIVTGLKKDGTQFPLELHVGEAEVGGEKVFTGFMQDQTEKRRIEQELRQTQKIEAIGKLTGGVAHDFNNLLTVITGNLEMLDAKLDGRHRQLIADAQEACNLAARLTASLLAFGRQMPLDPVLSDLGRIVTATAEMLGRTLGETIEIKTAIKSGCRTVVDAPQLQNALLNLGINARDAMPKGGKLVIEVSHAELDADYAAIYPEVRPGRYVLITVSDTGIGMSPETIEKAFEPFYTTKPQGTGTGLGLSSVYGFVKQSGGHVAIYSEERRGTTVRIYLPAASDTMSEKKEGVERNKAPLPTGRGERILVVEDDDRVRHVAMARLTSLGYSVIEAANGRMALELLEQESGVDLLFTDIVMPGMSGAELVLVVRRRWPLLPVLFTSGYAEPDARRNVGIGREEWLTKPYSTADLASRLDMIFRR</sequence>
<comment type="caution">
    <text evidence="14">The sequence shown here is derived from an EMBL/GenBank/DDBJ whole genome shotgun (WGS) entry which is preliminary data.</text>
</comment>
<dbReference type="InterPro" id="IPR001789">
    <property type="entry name" value="Sig_transdc_resp-reg_receiver"/>
</dbReference>
<dbReference type="InterPro" id="IPR000014">
    <property type="entry name" value="PAS"/>
</dbReference>
<dbReference type="InterPro" id="IPR013767">
    <property type="entry name" value="PAS_fold"/>
</dbReference>
<evidence type="ECO:0000256" key="6">
    <source>
        <dbReference type="ARBA" id="ARBA00022777"/>
    </source>
</evidence>
<evidence type="ECO:0000256" key="3">
    <source>
        <dbReference type="ARBA" id="ARBA00022553"/>
    </source>
</evidence>
<dbReference type="NCBIfam" id="TIGR00229">
    <property type="entry name" value="sensory_box"/>
    <property type="match status" value="1"/>
</dbReference>
<dbReference type="SMART" id="SM00448">
    <property type="entry name" value="REC"/>
    <property type="match status" value="1"/>
</dbReference>
<evidence type="ECO:0000313" key="14">
    <source>
        <dbReference type="EMBL" id="NVP58649.1"/>
    </source>
</evidence>
<evidence type="ECO:0000256" key="4">
    <source>
        <dbReference type="ARBA" id="ARBA00022679"/>
    </source>
</evidence>
<dbReference type="CDD" id="cd00130">
    <property type="entry name" value="PAS"/>
    <property type="match status" value="1"/>
</dbReference>
<feature type="domain" description="PAS" evidence="12">
    <location>
        <begin position="25"/>
        <end position="95"/>
    </location>
</feature>
<dbReference type="SUPFAM" id="SSF47384">
    <property type="entry name" value="Homodimeric domain of signal transducing histidine kinase"/>
    <property type="match status" value="1"/>
</dbReference>
<evidence type="ECO:0000259" key="13">
    <source>
        <dbReference type="PROSITE" id="PS50113"/>
    </source>
</evidence>
<keyword evidence="8" id="KW-0902">Two-component regulatory system</keyword>
<feature type="modified residue" description="4-aspartylphosphate" evidence="9">
    <location>
        <position position="459"/>
    </location>
</feature>
<name>A0ABX2QQR6_9HYPH</name>
<dbReference type="PROSITE" id="PS50113">
    <property type="entry name" value="PAC"/>
    <property type="match status" value="1"/>
</dbReference>
<dbReference type="CDD" id="cd00082">
    <property type="entry name" value="HisKA"/>
    <property type="match status" value="1"/>
</dbReference>
<dbReference type="InterPro" id="IPR036097">
    <property type="entry name" value="HisK_dim/P_sf"/>
</dbReference>
<dbReference type="InterPro" id="IPR004358">
    <property type="entry name" value="Sig_transdc_His_kin-like_C"/>
</dbReference>
<evidence type="ECO:0000259" key="11">
    <source>
        <dbReference type="PROSITE" id="PS50110"/>
    </source>
</evidence>
<dbReference type="InterPro" id="IPR005467">
    <property type="entry name" value="His_kinase_dom"/>
</dbReference>
<dbReference type="SUPFAM" id="SSF55874">
    <property type="entry name" value="ATPase domain of HSP90 chaperone/DNA topoisomerase II/histidine kinase"/>
    <property type="match status" value="1"/>
</dbReference>
<dbReference type="SUPFAM" id="SSF55785">
    <property type="entry name" value="PYP-like sensor domain (PAS domain)"/>
    <property type="match status" value="1"/>
</dbReference>
<dbReference type="PANTHER" id="PTHR43065:SF49">
    <property type="entry name" value="HISTIDINE KINASE"/>
    <property type="match status" value="1"/>
</dbReference>
<reference evidence="14 15" key="1">
    <citation type="submission" date="2020-06" db="EMBL/GenBank/DDBJ databases">
        <title>Rhizobium sp.nov. isolated from the tomato plant.</title>
        <authorList>
            <person name="Thin K.K."/>
            <person name="Zhang X."/>
            <person name="He S."/>
        </authorList>
    </citation>
    <scope>NUCLEOTIDE SEQUENCE [LARGE SCALE GENOMIC DNA]</scope>
    <source>
        <strain evidence="14 15">DBTS2</strain>
    </source>
</reference>
<proteinExistence type="predicted"/>
<evidence type="ECO:0000256" key="5">
    <source>
        <dbReference type="ARBA" id="ARBA00022741"/>
    </source>
</evidence>
<dbReference type="Pfam" id="PF00989">
    <property type="entry name" value="PAS"/>
    <property type="match status" value="1"/>
</dbReference>
<dbReference type="InterPro" id="IPR003661">
    <property type="entry name" value="HisK_dim/P_dom"/>
</dbReference>
<gene>
    <name evidence="14" type="ORF">HV823_25805</name>
</gene>
<feature type="domain" description="PAC" evidence="13">
    <location>
        <begin position="93"/>
        <end position="152"/>
    </location>
</feature>
<evidence type="ECO:0000256" key="8">
    <source>
        <dbReference type="ARBA" id="ARBA00023012"/>
    </source>
</evidence>
<evidence type="ECO:0000256" key="1">
    <source>
        <dbReference type="ARBA" id="ARBA00000085"/>
    </source>
</evidence>
<dbReference type="SMART" id="SM00388">
    <property type="entry name" value="HisKA"/>
    <property type="match status" value="1"/>
</dbReference>
<dbReference type="Gene3D" id="3.30.565.10">
    <property type="entry name" value="Histidine kinase-like ATPase, C-terminal domain"/>
    <property type="match status" value="1"/>
</dbReference>
<dbReference type="PROSITE" id="PS50109">
    <property type="entry name" value="HIS_KIN"/>
    <property type="match status" value="1"/>
</dbReference>
<dbReference type="Pfam" id="PF00512">
    <property type="entry name" value="HisKA"/>
    <property type="match status" value="1"/>
</dbReference>
<dbReference type="EC" id="2.7.13.3" evidence="2"/>
<feature type="domain" description="Response regulatory" evidence="11">
    <location>
        <begin position="409"/>
        <end position="523"/>
    </location>
</feature>
<feature type="domain" description="Histidine kinase" evidence="10">
    <location>
        <begin position="165"/>
        <end position="385"/>
    </location>
</feature>
<dbReference type="SUPFAM" id="SSF52172">
    <property type="entry name" value="CheY-like"/>
    <property type="match status" value="1"/>
</dbReference>
<evidence type="ECO:0000259" key="12">
    <source>
        <dbReference type="PROSITE" id="PS50112"/>
    </source>
</evidence>
<keyword evidence="4" id="KW-0808">Transferase</keyword>
<dbReference type="PANTHER" id="PTHR43065">
    <property type="entry name" value="SENSOR HISTIDINE KINASE"/>
    <property type="match status" value="1"/>
</dbReference>
<dbReference type="PRINTS" id="PR00344">
    <property type="entry name" value="BCTRLSENSOR"/>
</dbReference>
<dbReference type="Proteomes" id="UP000659172">
    <property type="component" value="Unassembled WGS sequence"/>
</dbReference>
<dbReference type="Gene3D" id="3.30.450.20">
    <property type="entry name" value="PAS domain"/>
    <property type="match status" value="1"/>
</dbReference>
<accession>A0ABX2QQR6</accession>
<dbReference type="Pfam" id="PF00072">
    <property type="entry name" value="Response_reg"/>
    <property type="match status" value="1"/>
</dbReference>
<dbReference type="InterPro" id="IPR035965">
    <property type="entry name" value="PAS-like_dom_sf"/>
</dbReference>
<dbReference type="InterPro" id="IPR003594">
    <property type="entry name" value="HATPase_dom"/>
</dbReference>
<organism evidence="14 15">
    <name type="scientific">Mycoplana rhizolycopersici</name>
    <dbReference type="NCBI Taxonomy" id="2746702"/>
    <lineage>
        <taxon>Bacteria</taxon>
        <taxon>Pseudomonadati</taxon>
        <taxon>Pseudomonadota</taxon>
        <taxon>Alphaproteobacteria</taxon>
        <taxon>Hyphomicrobiales</taxon>
        <taxon>Rhizobiaceae</taxon>
        <taxon>Mycoplana</taxon>
    </lineage>
</organism>
<dbReference type="PROSITE" id="PS50112">
    <property type="entry name" value="PAS"/>
    <property type="match status" value="1"/>
</dbReference>
<keyword evidence="3 9" id="KW-0597">Phosphoprotein</keyword>
<dbReference type="InterPro" id="IPR000700">
    <property type="entry name" value="PAS-assoc_C"/>
</dbReference>
<dbReference type="SMART" id="SM00091">
    <property type="entry name" value="PAS"/>
    <property type="match status" value="1"/>
</dbReference>
<evidence type="ECO:0000259" key="10">
    <source>
        <dbReference type="PROSITE" id="PS50109"/>
    </source>
</evidence>
<evidence type="ECO:0000256" key="9">
    <source>
        <dbReference type="PROSITE-ProRule" id="PRU00169"/>
    </source>
</evidence>
<keyword evidence="5" id="KW-0547">Nucleotide-binding</keyword>
<protein>
    <recommendedName>
        <fullName evidence="2">histidine kinase</fullName>
        <ecNumber evidence="2">2.7.13.3</ecNumber>
    </recommendedName>
</protein>
<comment type="catalytic activity">
    <reaction evidence="1">
        <text>ATP + protein L-histidine = ADP + protein N-phospho-L-histidine.</text>
        <dbReference type="EC" id="2.7.13.3"/>
    </reaction>
</comment>
<dbReference type="Gene3D" id="3.40.50.2300">
    <property type="match status" value="1"/>
</dbReference>
<dbReference type="InterPro" id="IPR011006">
    <property type="entry name" value="CheY-like_superfamily"/>
</dbReference>
<keyword evidence="15" id="KW-1185">Reference proteome</keyword>
<dbReference type="EMBL" id="JABXYK010000031">
    <property type="protein sequence ID" value="NVP58649.1"/>
    <property type="molecule type" value="Genomic_DNA"/>
</dbReference>
<evidence type="ECO:0000256" key="2">
    <source>
        <dbReference type="ARBA" id="ARBA00012438"/>
    </source>
</evidence>
<dbReference type="SMART" id="SM00387">
    <property type="entry name" value="HATPase_c"/>
    <property type="match status" value="1"/>
</dbReference>
<keyword evidence="7" id="KW-0067">ATP-binding</keyword>
<dbReference type="Gene3D" id="1.10.287.130">
    <property type="match status" value="1"/>
</dbReference>
<dbReference type="InterPro" id="IPR036890">
    <property type="entry name" value="HATPase_C_sf"/>
</dbReference>
<dbReference type="Pfam" id="PF02518">
    <property type="entry name" value="HATPase_c"/>
    <property type="match status" value="1"/>
</dbReference>
<dbReference type="CDD" id="cd16919">
    <property type="entry name" value="HATPase_CckA-like"/>
    <property type="match status" value="1"/>
</dbReference>
<dbReference type="PROSITE" id="PS50110">
    <property type="entry name" value="RESPONSE_REGULATORY"/>
    <property type="match status" value="1"/>
</dbReference>